<dbReference type="Proteomes" id="UP000644192">
    <property type="component" value="Unassembled WGS sequence"/>
</dbReference>
<proteinExistence type="predicted"/>
<dbReference type="AlphaFoldDB" id="A0A6B1YID2"/>
<dbReference type="RefSeq" id="WP_121347201.1">
    <property type="nucleotide sequence ID" value="NZ_JAXCPS010000014.1"/>
</dbReference>
<keyword evidence="1" id="KW-1133">Transmembrane helix</keyword>
<gene>
    <name evidence="2" type="ORF">GUL26_30610</name>
</gene>
<feature type="transmembrane region" description="Helical" evidence="1">
    <location>
        <begin position="71"/>
        <end position="93"/>
    </location>
</feature>
<organism evidence="2 3">
    <name type="scientific">Pseudomonas aeruginosa</name>
    <dbReference type="NCBI Taxonomy" id="287"/>
    <lineage>
        <taxon>Bacteria</taxon>
        <taxon>Pseudomonadati</taxon>
        <taxon>Pseudomonadota</taxon>
        <taxon>Gammaproteobacteria</taxon>
        <taxon>Pseudomonadales</taxon>
        <taxon>Pseudomonadaceae</taxon>
        <taxon>Pseudomonas</taxon>
    </lineage>
</organism>
<protein>
    <submittedName>
        <fullName evidence="2">Uncharacterized protein</fullName>
    </submittedName>
</protein>
<name>A0A6B1YID2_PSEAI</name>
<keyword evidence="1" id="KW-0472">Membrane</keyword>
<keyword evidence="1" id="KW-0812">Transmembrane</keyword>
<feature type="transmembrane region" description="Helical" evidence="1">
    <location>
        <begin position="19"/>
        <end position="37"/>
    </location>
</feature>
<feature type="transmembrane region" description="Helical" evidence="1">
    <location>
        <begin position="43"/>
        <end position="64"/>
    </location>
</feature>
<comment type="caution">
    <text evidence="2">The sequence shown here is derived from an EMBL/GenBank/DDBJ whole genome shotgun (WGS) entry which is preliminary data.</text>
</comment>
<dbReference type="EMBL" id="WXZT01000029">
    <property type="protein sequence ID" value="MZZ16623.1"/>
    <property type="molecule type" value="Genomic_DNA"/>
</dbReference>
<evidence type="ECO:0000313" key="2">
    <source>
        <dbReference type="EMBL" id="MZZ16623.1"/>
    </source>
</evidence>
<reference evidence="2" key="1">
    <citation type="submission" date="2020-01" db="EMBL/GenBank/DDBJ databases">
        <title>Bacteria Cultured from War Wounds Associated with the Conflict in Eastern Ukraine.</title>
        <authorList>
            <person name="Snesrud E."/>
            <person name="Galac M.R."/>
            <person name="Mc Gann P."/>
            <person name="Valentine K."/>
            <person name="Viacheslav K."/>
        </authorList>
    </citation>
    <scope>NUCLEOTIDE SEQUENCE</scope>
    <source>
        <strain evidence="2">VNMU148</strain>
    </source>
</reference>
<evidence type="ECO:0000256" key="1">
    <source>
        <dbReference type="SAM" id="Phobius"/>
    </source>
</evidence>
<accession>A0A6B1YID2</accession>
<evidence type="ECO:0000313" key="3">
    <source>
        <dbReference type="Proteomes" id="UP000644192"/>
    </source>
</evidence>
<sequence>MQIFGVPLHSPQRADLPRLVVTLALAIAGTGLVMYFLDWNLAQSSGILVGASASAISTACGVELPKHGFRGLLVLGVILLCLVATMAGIDYLLS</sequence>